<dbReference type="InterPro" id="IPR000014">
    <property type="entry name" value="PAS"/>
</dbReference>
<dbReference type="InterPro" id="IPR003594">
    <property type="entry name" value="HATPase_dom"/>
</dbReference>
<name>A0A975KAT2_9SPHN</name>
<dbReference type="InterPro" id="IPR035965">
    <property type="entry name" value="PAS-like_dom_sf"/>
</dbReference>
<dbReference type="EC" id="2.7.13.3" evidence="2"/>
<dbReference type="SUPFAM" id="SSF55785">
    <property type="entry name" value="PYP-like sensor domain (PAS domain)"/>
    <property type="match status" value="3"/>
</dbReference>
<reference evidence="8" key="1">
    <citation type="submission" date="2021-04" db="EMBL/GenBank/DDBJ databases">
        <title>Isolation of p-tert-butylphenol degrading bacteria Sphingobium phenoxybenzoativorans Tas13 from active sludge.</title>
        <authorList>
            <person name="Li Y."/>
        </authorList>
    </citation>
    <scope>NUCLEOTIDE SEQUENCE</scope>
    <source>
        <strain evidence="8">Tas13</strain>
    </source>
</reference>
<dbReference type="InterPro" id="IPR005467">
    <property type="entry name" value="His_kinase_dom"/>
</dbReference>
<dbReference type="GO" id="GO:0005886">
    <property type="term" value="C:plasma membrane"/>
    <property type="evidence" value="ECO:0007669"/>
    <property type="project" value="TreeGrafter"/>
</dbReference>
<evidence type="ECO:0000313" key="8">
    <source>
        <dbReference type="EMBL" id="QUT07981.1"/>
    </source>
</evidence>
<dbReference type="SMART" id="SM00387">
    <property type="entry name" value="HATPase_c"/>
    <property type="match status" value="1"/>
</dbReference>
<dbReference type="PRINTS" id="PR00344">
    <property type="entry name" value="BCTRLSENSOR"/>
</dbReference>
<sequence>MVALSSSAVALIGAILALWLAVAVWAVHTGLGMRRHGAQARAQMERIANLLHSAPAIPVLVRADGRVEAPDRLGRWLGLDRAPAYLSELTAPDGGLTPEDADLLAKDVVAAQKAGKSFVRPVRAQGSERSLLVKGGPGGPGTAAPDGVILWVFDATESQSEIGALQEERDHLRAALESLSGLIEAAPMPTWHRNGDFRLTLVNSAYVEAVDARSANQVIGDGIELVEALDGQSPKDAAALALASGKPLARMVPATINGERRMMRVIDIPLGNAGVAGFAIDVHELDQARAETRRLAEAQRDLLDRLSAGVAQFGADRSLRFWNQPFTSLFALQPEHLAEAPEFERVLDRMREAGRVPEHRDFPAWRAERRDWFLSPEAREENWLLADGTHLRVFAQPLPDGGLLTIFEDRTEHVQLSSARDTLLRVRTATFDNLFEAIGVFSSDGRLHMWNNRFRRIWDMEEAMLAGHPRIDVLMQKVASRLIKPHQASLVRELVRAATVERKQRGGRVAFADGRIFDFAAIPLPDGNALFTMLDVTDSRRVEQILRDRNEALEEADKLKTAFLSTMSYELRTPLTSITGFAEMMQAGYAGELPPAARDYTDAIMQSTGRLQVLIDNLLDLTQGEAGNLPLDKKPIDLATLAAEAMARVRPDAEAKAIDLAVELKPSLGQVTGDARRIGQALDRLLENAVRYSPEGGRVLLHGDGREKTARLVVSDNGPGMDAKAQARAFDRFSRANRARKGEALGLGLPLAKQMVEAHGGTLTLLSEVGQGTVVTMELPRG</sequence>
<dbReference type="CDD" id="cd00082">
    <property type="entry name" value="HisKA"/>
    <property type="match status" value="1"/>
</dbReference>
<dbReference type="InterPro" id="IPR003661">
    <property type="entry name" value="HisK_dim/P_dom"/>
</dbReference>
<dbReference type="SMART" id="SM00091">
    <property type="entry name" value="PAS"/>
    <property type="match status" value="3"/>
</dbReference>
<dbReference type="InterPro" id="IPR004358">
    <property type="entry name" value="Sig_transdc_His_kin-like_C"/>
</dbReference>
<evidence type="ECO:0000256" key="3">
    <source>
        <dbReference type="ARBA" id="ARBA00022553"/>
    </source>
</evidence>
<keyword evidence="6" id="KW-0175">Coiled coil</keyword>
<dbReference type="PANTHER" id="PTHR43047:SF72">
    <property type="entry name" value="OSMOSENSING HISTIDINE PROTEIN KINASE SLN1"/>
    <property type="match status" value="1"/>
</dbReference>
<dbReference type="AlphaFoldDB" id="A0A975KAT2"/>
<dbReference type="SMART" id="SM00388">
    <property type="entry name" value="HisKA"/>
    <property type="match status" value="1"/>
</dbReference>
<dbReference type="GO" id="GO:0000155">
    <property type="term" value="F:phosphorelay sensor kinase activity"/>
    <property type="evidence" value="ECO:0007669"/>
    <property type="project" value="InterPro"/>
</dbReference>
<proteinExistence type="predicted"/>
<dbReference type="KEGG" id="spph:KFK14_11655"/>
<dbReference type="Pfam" id="PF02518">
    <property type="entry name" value="HATPase_c"/>
    <property type="match status" value="1"/>
</dbReference>
<feature type="coiled-coil region" evidence="6">
    <location>
        <begin position="155"/>
        <end position="182"/>
    </location>
</feature>
<dbReference type="RefSeq" id="WP_212610926.1">
    <property type="nucleotide sequence ID" value="NZ_CP073910.1"/>
</dbReference>
<dbReference type="Proteomes" id="UP000681425">
    <property type="component" value="Chromosome"/>
</dbReference>
<dbReference type="Gene3D" id="3.30.450.20">
    <property type="entry name" value="PAS domain"/>
    <property type="match status" value="2"/>
</dbReference>
<dbReference type="InterPro" id="IPR036097">
    <property type="entry name" value="HisK_dim/P_sf"/>
</dbReference>
<evidence type="ECO:0000256" key="1">
    <source>
        <dbReference type="ARBA" id="ARBA00000085"/>
    </source>
</evidence>
<keyword evidence="9" id="KW-1185">Reference proteome</keyword>
<comment type="catalytic activity">
    <reaction evidence="1">
        <text>ATP + protein L-histidine = ADP + protein N-phospho-L-histidine.</text>
        <dbReference type="EC" id="2.7.13.3"/>
    </reaction>
</comment>
<gene>
    <name evidence="8" type="ORF">KFK14_11655</name>
</gene>
<organism evidence="8 9">
    <name type="scientific">Sphingobium phenoxybenzoativorans</name>
    <dbReference type="NCBI Taxonomy" id="1592790"/>
    <lineage>
        <taxon>Bacteria</taxon>
        <taxon>Pseudomonadati</taxon>
        <taxon>Pseudomonadota</taxon>
        <taxon>Alphaproteobacteria</taxon>
        <taxon>Sphingomonadales</taxon>
        <taxon>Sphingomonadaceae</taxon>
        <taxon>Sphingobium</taxon>
    </lineage>
</organism>
<dbReference type="PROSITE" id="PS50109">
    <property type="entry name" value="HIS_KIN"/>
    <property type="match status" value="1"/>
</dbReference>
<evidence type="ECO:0000256" key="2">
    <source>
        <dbReference type="ARBA" id="ARBA00012438"/>
    </source>
</evidence>
<dbReference type="CDD" id="cd00075">
    <property type="entry name" value="HATPase"/>
    <property type="match status" value="1"/>
</dbReference>
<keyword evidence="3" id="KW-0597">Phosphoprotein</keyword>
<dbReference type="Gene3D" id="1.10.287.130">
    <property type="match status" value="1"/>
</dbReference>
<accession>A0A975KAT2</accession>
<keyword evidence="5" id="KW-0418">Kinase</keyword>
<dbReference type="PANTHER" id="PTHR43047">
    <property type="entry name" value="TWO-COMPONENT HISTIDINE PROTEIN KINASE"/>
    <property type="match status" value="1"/>
</dbReference>
<dbReference type="EMBL" id="CP073910">
    <property type="protein sequence ID" value="QUT07981.1"/>
    <property type="molecule type" value="Genomic_DNA"/>
</dbReference>
<dbReference type="GO" id="GO:0009927">
    <property type="term" value="F:histidine phosphotransfer kinase activity"/>
    <property type="evidence" value="ECO:0007669"/>
    <property type="project" value="TreeGrafter"/>
</dbReference>
<evidence type="ECO:0000256" key="6">
    <source>
        <dbReference type="SAM" id="Coils"/>
    </source>
</evidence>
<dbReference type="Pfam" id="PF12860">
    <property type="entry name" value="PAS_7"/>
    <property type="match status" value="2"/>
</dbReference>
<protein>
    <recommendedName>
        <fullName evidence="2">histidine kinase</fullName>
        <ecNumber evidence="2">2.7.13.3</ecNumber>
    </recommendedName>
</protein>
<evidence type="ECO:0000256" key="4">
    <source>
        <dbReference type="ARBA" id="ARBA00022679"/>
    </source>
</evidence>
<dbReference type="SUPFAM" id="SSF47384">
    <property type="entry name" value="Homodimeric domain of signal transducing histidine kinase"/>
    <property type="match status" value="1"/>
</dbReference>
<keyword evidence="4" id="KW-0808">Transferase</keyword>
<evidence type="ECO:0000313" key="9">
    <source>
        <dbReference type="Proteomes" id="UP000681425"/>
    </source>
</evidence>
<dbReference type="SUPFAM" id="SSF55874">
    <property type="entry name" value="ATPase domain of HSP90 chaperone/DNA topoisomerase II/histidine kinase"/>
    <property type="match status" value="1"/>
</dbReference>
<evidence type="ECO:0000256" key="5">
    <source>
        <dbReference type="ARBA" id="ARBA00022777"/>
    </source>
</evidence>
<dbReference type="Gene3D" id="3.30.565.10">
    <property type="entry name" value="Histidine kinase-like ATPase, C-terminal domain"/>
    <property type="match status" value="1"/>
</dbReference>
<dbReference type="InterPro" id="IPR036890">
    <property type="entry name" value="HATPase_C_sf"/>
</dbReference>
<dbReference type="Pfam" id="PF00512">
    <property type="entry name" value="HisKA"/>
    <property type="match status" value="1"/>
</dbReference>
<feature type="domain" description="Histidine kinase" evidence="7">
    <location>
        <begin position="566"/>
        <end position="782"/>
    </location>
</feature>
<evidence type="ECO:0000259" key="7">
    <source>
        <dbReference type="PROSITE" id="PS50109"/>
    </source>
</evidence>